<keyword evidence="4" id="KW-1185">Reference proteome</keyword>
<name>A0A6G0Z5K6_APHCR</name>
<keyword evidence="1" id="KW-0175">Coiled coil</keyword>
<reference evidence="3 4" key="1">
    <citation type="submission" date="2019-08" db="EMBL/GenBank/DDBJ databases">
        <title>Whole genome of Aphis craccivora.</title>
        <authorList>
            <person name="Voronova N.V."/>
            <person name="Shulinski R.S."/>
            <person name="Bandarenka Y.V."/>
            <person name="Zhorov D.G."/>
            <person name="Warner D."/>
        </authorList>
    </citation>
    <scope>NUCLEOTIDE SEQUENCE [LARGE SCALE GENOMIC DNA]</scope>
    <source>
        <strain evidence="3">180601</strain>
        <tissue evidence="3">Whole Body</tissue>
    </source>
</reference>
<feature type="coiled-coil region" evidence="1">
    <location>
        <begin position="262"/>
        <end position="457"/>
    </location>
</feature>
<dbReference type="Proteomes" id="UP000478052">
    <property type="component" value="Unassembled WGS sequence"/>
</dbReference>
<feature type="coiled-coil region" evidence="1">
    <location>
        <begin position="202"/>
        <end position="229"/>
    </location>
</feature>
<sequence>MSDSCSENTDFLVSLPSDFFQVHSSDSESETLEDAVTEELSISSNSFKGVIDNLVTNLDTLSHQINEIEQMETSYISNGLSSPLSASSPLKRNAERKLNYSSIDSLMHEMVNTYEYNDKLLRNIGNGQAQRNVSFQEKDVRSPVKTKEPISDGLDDNKLQSLCDDLENVTPRVTTALNEYQKLDSVSKENLWLKLGKEIYRRQNIEKKVIDLEEKLTNYEKRMFEYKEVDCQKNNLLDDLAARSAMILSQVRAYSTINEKINRDLQYERKNKKEILEAMKEKIEHYKNDTAKAISRSNSYKARTENAEKKLNELLIKCQKVEEQTKQLQLSIEKKNEENERLQNELVKLQEKNKNVSFNEVELLNVSSKKLHNISEKCNRSINKCSELEKEVLVLNQEKKVLCEKTLKYDQLLDQKRRIEDIVDQLKNTEAQTAEELNTAKEELKTVKNDLKSFYQKQLDAMLAEKVSDYQRKLDGIVQITNEENKLIKLQMNNQIINFKERYEKEKAQLNSKHKEELEHFEELLKDKLECISSLEKRLEAEVQEKRQLVKSVMGVVKNVNIDSQSNSKLTNDIKYPKKHSNNNSNSSSKLEDDFSFFEQEHLLHQVTPTELRKHIEILLNKYPGNPLSQK</sequence>
<keyword evidence="3" id="KW-0282">Flagellum</keyword>
<keyword evidence="3" id="KW-0966">Cell projection</keyword>
<accession>A0A6G0Z5K6</accession>
<protein>
    <submittedName>
        <fullName evidence="3">Cilia-and flagella-associated protein 58-like</fullName>
    </submittedName>
</protein>
<evidence type="ECO:0000256" key="2">
    <source>
        <dbReference type="SAM" id="MobiDB-lite"/>
    </source>
</evidence>
<organism evidence="3 4">
    <name type="scientific">Aphis craccivora</name>
    <name type="common">Cowpea aphid</name>
    <dbReference type="NCBI Taxonomy" id="307492"/>
    <lineage>
        <taxon>Eukaryota</taxon>
        <taxon>Metazoa</taxon>
        <taxon>Ecdysozoa</taxon>
        <taxon>Arthropoda</taxon>
        <taxon>Hexapoda</taxon>
        <taxon>Insecta</taxon>
        <taxon>Pterygota</taxon>
        <taxon>Neoptera</taxon>
        <taxon>Paraneoptera</taxon>
        <taxon>Hemiptera</taxon>
        <taxon>Sternorrhyncha</taxon>
        <taxon>Aphidomorpha</taxon>
        <taxon>Aphidoidea</taxon>
        <taxon>Aphididae</taxon>
        <taxon>Aphidini</taxon>
        <taxon>Aphis</taxon>
        <taxon>Aphis</taxon>
    </lineage>
</organism>
<evidence type="ECO:0000313" key="3">
    <source>
        <dbReference type="EMBL" id="KAF0765970.1"/>
    </source>
</evidence>
<feature type="coiled-coil region" evidence="1">
    <location>
        <begin position="489"/>
        <end position="552"/>
    </location>
</feature>
<evidence type="ECO:0000256" key="1">
    <source>
        <dbReference type="SAM" id="Coils"/>
    </source>
</evidence>
<dbReference type="EMBL" id="VUJU01001290">
    <property type="protein sequence ID" value="KAF0765970.1"/>
    <property type="molecule type" value="Genomic_DNA"/>
</dbReference>
<keyword evidence="3" id="KW-0969">Cilium</keyword>
<dbReference type="OrthoDB" id="8190486at2759"/>
<gene>
    <name evidence="3" type="ORF">FWK35_00002246</name>
</gene>
<comment type="caution">
    <text evidence="3">The sequence shown here is derived from an EMBL/GenBank/DDBJ whole genome shotgun (WGS) entry which is preliminary data.</text>
</comment>
<dbReference type="AlphaFoldDB" id="A0A6G0Z5K6"/>
<feature type="region of interest" description="Disordered" evidence="2">
    <location>
        <begin position="567"/>
        <end position="591"/>
    </location>
</feature>
<evidence type="ECO:0000313" key="4">
    <source>
        <dbReference type="Proteomes" id="UP000478052"/>
    </source>
</evidence>
<proteinExistence type="predicted"/>